<dbReference type="EMBL" id="NXIF01000047">
    <property type="protein sequence ID" value="PKI79984.1"/>
    <property type="molecule type" value="Genomic_DNA"/>
</dbReference>
<dbReference type="OrthoDB" id="119701at2"/>
<dbReference type="RefSeq" id="WP_101185657.1">
    <property type="nucleotide sequence ID" value="NZ_CP031218.1"/>
</dbReference>
<protein>
    <submittedName>
        <fullName evidence="1">Type VI secretion system tube protein Hcp</fullName>
    </submittedName>
</protein>
<dbReference type="InterPro" id="IPR008514">
    <property type="entry name" value="T6SS_Hcp"/>
</dbReference>
<dbReference type="InterPro" id="IPR036624">
    <property type="entry name" value="Hcp1-lik_sf"/>
</dbReference>
<proteinExistence type="predicted"/>
<sequence length="174" mass="19519">MNNPIFISIKGSTQGLITEGTFTPESVGNSYQKGHENEALIKGFSHDIKIPRDPQSGQPSGQRVHEPLVISKIFDKCSPLLYNALTKGETLTEVELKWYRTSYAGKPEHYFTIKLEDAVIVDISSFMDNEEGLDKTQVAPLERVSFAYRKITWRHETASTSGEDDWRIGVALNA</sequence>
<comment type="caution">
    <text evidence="1">The sequence shown here is derived from an EMBL/GenBank/DDBJ whole genome shotgun (WGS) entry which is preliminary data.</text>
</comment>
<dbReference type="SUPFAM" id="SSF141452">
    <property type="entry name" value="Hcp1-like"/>
    <property type="match status" value="1"/>
</dbReference>
<accession>A0A2N1J0E5</accession>
<dbReference type="KEGG" id="ahs:AHALO_1414"/>
<gene>
    <name evidence="1" type="ORF">CP960_11600</name>
</gene>
<dbReference type="NCBIfam" id="TIGR03344">
    <property type="entry name" value="VI_effect_Hcp1"/>
    <property type="match status" value="1"/>
</dbReference>
<evidence type="ECO:0000313" key="1">
    <source>
        <dbReference type="EMBL" id="PKI79984.1"/>
    </source>
</evidence>
<dbReference type="PANTHER" id="PTHR34319:SF6">
    <property type="entry name" value="MAJOR EXPORTED PROTEIN"/>
    <property type="match status" value="1"/>
</dbReference>
<reference evidence="1 2" key="1">
    <citation type="submission" date="2017-09" db="EMBL/GenBank/DDBJ databases">
        <title>Genomics of the genus Arcobacter.</title>
        <authorList>
            <person name="Perez-Cataluna A."/>
            <person name="Figueras M.J."/>
            <person name="Salas-Masso N."/>
        </authorList>
    </citation>
    <scope>NUCLEOTIDE SEQUENCE [LARGE SCALE GENOMIC DNA]</scope>
    <source>
        <strain evidence="1 2">DSM 18005</strain>
    </source>
</reference>
<name>A0A2N1J0E5_9BACT</name>
<dbReference type="AlphaFoldDB" id="A0A2N1J0E5"/>
<dbReference type="Proteomes" id="UP000233248">
    <property type="component" value="Unassembled WGS sequence"/>
</dbReference>
<evidence type="ECO:0000313" key="2">
    <source>
        <dbReference type="Proteomes" id="UP000233248"/>
    </source>
</evidence>
<dbReference type="InterPro" id="IPR052947">
    <property type="entry name" value="T6SS_Hcp1_domain"/>
</dbReference>
<organism evidence="1 2">
    <name type="scientific">Malaciobacter halophilus</name>
    <dbReference type="NCBI Taxonomy" id="197482"/>
    <lineage>
        <taxon>Bacteria</taxon>
        <taxon>Pseudomonadati</taxon>
        <taxon>Campylobacterota</taxon>
        <taxon>Epsilonproteobacteria</taxon>
        <taxon>Campylobacterales</taxon>
        <taxon>Arcobacteraceae</taxon>
        <taxon>Malaciobacter</taxon>
    </lineage>
</organism>
<keyword evidence="2" id="KW-1185">Reference proteome</keyword>
<dbReference type="Gene3D" id="2.30.110.20">
    <property type="entry name" value="Hcp1-like"/>
    <property type="match status" value="1"/>
</dbReference>
<dbReference type="PANTHER" id="PTHR34319">
    <property type="entry name" value="MAJOR EXPORTED PROTEIN"/>
    <property type="match status" value="1"/>
</dbReference>
<dbReference type="Pfam" id="PF05638">
    <property type="entry name" value="T6SS_HCP"/>
    <property type="match status" value="1"/>
</dbReference>